<protein>
    <recommendedName>
        <fullName evidence="1">Nucleotide modification associated domain-containing protein</fullName>
    </recommendedName>
</protein>
<reference evidence="3" key="1">
    <citation type="submission" date="2016-11" db="EMBL/GenBank/DDBJ databases">
        <authorList>
            <person name="Varghese N."/>
            <person name="Submissions S."/>
        </authorList>
    </citation>
    <scope>NUCLEOTIDE SEQUENCE [LARGE SCALE GENOMIC DNA]</scope>
    <source>
        <strain evidence="3">DSM 3661</strain>
    </source>
</reference>
<proteinExistence type="predicted"/>
<evidence type="ECO:0000313" key="3">
    <source>
        <dbReference type="Proteomes" id="UP000184260"/>
    </source>
</evidence>
<organism evidence="2 3">
    <name type="scientific">Flavobacterium xanthum</name>
    <dbReference type="NCBI Taxonomy" id="69322"/>
    <lineage>
        <taxon>Bacteria</taxon>
        <taxon>Pseudomonadati</taxon>
        <taxon>Bacteroidota</taxon>
        <taxon>Flavobacteriia</taxon>
        <taxon>Flavobacteriales</taxon>
        <taxon>Flavobacteriaceae</taxon>
        <taxon>Flavobacterium</taxon>
    </lineage>
</organism>
<keyword evidence="3" id="KW-1185">Reference proteome</keyword>
<dbReference type="Proteomes" id="UP000184260">
    <property type="component" value="Unassembled WGS sequence"/>
</dbReference>
<evidence type="ECO:0000313" key="2">
    <source>
        <dbReference type="EMBL" id="SHL76735.1"/>
    </source>
</evidence>
<dbReference type="AlphaFoldDB" id="A0A1M7DBA6"/>
<accession>A0A1M7DBA6</accession>
<gene>
    <name evidence="2" type="ORF">SAMN05443669_101358</name>
</gene>
<name>A0A1M7DBA6_9FLAO</name>
<dbReference type="EMBL" id="FRBU01000013">
    <property type="protein sequence ID" value="SHL76735.1"/>
    <property type="molecule type" value="Genomic_DNA"/>
</dbReference>
<evidence type="ECO:0000259" key="1">
    <source>
        <dbReference type="Pfam" id="PF07659"/>
    </source>
</evidence>
<feature type="domain" description="Nucleotide modification associated" evidence="1">
    <location>
        <begin position="126"/>
        <end position="186"/>
    </location>
</feature>
<sequence>MKKFEYKYTPIMKNTSKEYDTVIATCRALFVNKMKDYGCAWRILRLPSLTDQIYIKAQRIRSLQENEVRKIEEDETGEFIGIINYSIMALIQLELGVADQPELSVGKATELYDSKVKLTKDLMENKNHDYGEAWREMRVSSLTDLILQKLLRVKQIEDNKGKTIVSEGIDANYQDMINYSVFALILMGFGNK</sequence>
<dbReference type="Pfam" id="PF07659">
    <property type="entry name" value="DUF1599"/>
    <property type="match status" value="2"/>
</dbReference>
<feature type="domain" description="Nucleotide modification associated" evidence="1">
    <location>
        <begin position="33"/>
        <end position="93"/>
    </location>
</feature>
<dbReference type="STRING" id="69322.SAMN05443669_101358"/>
<dbReference type="InterPro" id="IPR011630">
    <property type="entry name" value="DUF1599"/>
</dbReference>